<dbReference type="PROSITE" id="PS50507">
    <property type="entry name" value="RDRP_SSRNA_POS"/>
    <property type="match status" value="1"/>
</dbReference>
<dbReference type="GO" id="GO:0003723">
    <property type="term" value="F:RNA binding"/>
    <property type="evidence" value="ECO:0007669"/>
    <property type="project" value="InterPro"/>
</dbReference>
<dbReference type="EMBL" id="PP961233">
    <property type="protein sequence ID" value="XCI72489.1"/>
    <property type="molecule type" value="Genomic_RNA"/>
</dbReference>
<evidence type="ECO:0000256" key="5">
    <source>
        <dbReference type="SAM" id="MobiDB-lite"/>
    </source>
</evidence>
<dbReference type="GO" id="GO:0003968">
    <property type="term" value="F:RNA-directed RNA polymerase activity"/>
    <property type="evidence" value="ECO:0007669"/>
    <property type="project" value="UniProtKB-KW"/>
</dbReference>
<protein>
    <submittedName>
        <fullName evidence="7">RNA-dependent RNA polymerase</fullName>
    </submittedName>
</protein>
<keyword evidence="1 7" id="KW-0696">RNA-directed RNA polymerase</keyword>
<evidence type="ECO:0000256" key="1">
    <source>
        <dbReference type="ARBA" id="ARBA00022484"/>
    </source>
</evidence>
<dbReference type="InterPro" id="IPR007094">
    <property type="entry name" value="RNA-dir_pol_PSvirus"/>
</dbReference>
<keyword evidence="4" id="KW-0693">Viral RNA replication</keyword>
<evidence type="ECO:0000256" key="2">
    <source>
        <dbReference type="ARBA" id="ARBA00022679"/>
    </source>
</evidence>
<evidence type="ECO:0000259" key="6">
    <source>
        <dbReference type="PROSITE" id="PS50507"/>
    </source>
</evidence>
<organism evidence="7">
    <name type="scientific">Pleurotus pulmonarius virga-like virus 1</name>
    <dbReference type="NCBI Taxonomy" id="3231516"/>
    <lineage>
        <taxon>Viruses</taxon>
        <taxon>Riboviria</taxon>
        <taxon>Orthornavirae</taxon>
        <taxon>Kitrinoviricota</taxon>
        <taxon>Alsuviricetes</taxon>
        <taxon>Martellivirales</taxon>
        <taxon>Virgaviridae</taxon>
    </lineage>
</organism>
<dbReference type="GO" id="GO:0039694">
    <property type="term" value="P:viral RNA genome replication"/>
    <property type="evidence" value="ECO:0007669"/>
    <property type="project" value="InterPro"/>
</dbReference>
<name>A0AAU8HXR1_9VIRU</name>
<dbReference type="InterPro" id="IPR001788">
    <property type="entry name" value="RNA-dep_RNA_pol_alsuvir"/>
</dbReference>
<keyword evidence="2" id="KW-0808">Transferase</keyword>
<dbReference type="InterPro" id="IPR043502">
    <property type="entry name" value="DNA/RNA_pol_sf"/>
</dbReference>
<evidence type="ECO:0000313" key="7">
    <source>
        <dbReference type="EMBL" id="XCI72489.1"/>
    </source>
</evidence>
<reference evidence="7" key="1">
    <citation type="submission" date="2024-06" db="EMBL/GenBank/DDBJ databases">
        <authorList>
            <person name="Xiao J."/>
            <person name="Liu H."/>
            <person name="Zheng Z."/>
            <person name="Wang Z."/>
            <person name="Li P."/>
        </authorList>
    </citation>
    <scope>NUCLEOTIDE SEQUENCE</scope>
    <source>
        <strain evidence="7">X4</strain>
    </source>
</reference>
<dbReference type="Pfam" id="PF00978">
    <property type="entry name" value="RdRP_2"/>
    <property type="match status" value="1"/>
</dbReference>
<dbReference type="SUPFAM" id="SSF56672">
    <property type="entry name" value="DNA/RNA polymerases"/>
    <property type="match status" value="1"/>
</dbReference>
<evidence type="ECO:0000256" key="4">
    <source>
        <dbReference type="ARBA" id="ARBA00022953"/>
    </source>
</evidence>
<proteinExistence type="predicted"/>
<dbReference type="GO" id="GO:0006351">
    <property type="term" value="P:DNA-templated transcription"/>
    <property type="evidence" value="ECO:0007669"/>
    <property type="project" value="InterPro"/>
</dbReference>
<feature type="domain" description="RdRp catalytic" evidence="6">
    <location>
        <begin position="268"/>
        <end position="381"/>
    </location>
</feature>
<feature type="region of interest" description="Disordered" evidence="5">
    <location>
        <begin position="1"/>
        <end position="42"/>
    </location>
</feature>
<evidence type="ECO:0000256" key="3">
    <source>
        <dbReference type="ARBA" id="ARBA00022695"/>
    </source>
</evidence>
<accession>A0AAU8HXR1</accession>
<keyword evidence="3" id="KW-0548">Nucleotidyltransferase</keyword>
<sequence>MKERPSPHQHPAVKNRNARARAERERNAATSTPSIATYTGPDYVPAELDGRMKVQARREIKIVVPHDFSEGHLDYTEPSNPLNQLGAVPEQCVPLVTSADFESFMASFNKRCNFMQAGAADDLDDVSFKEAQDIISALPGDLFSEWDDNDRDRARWMDKFDPGKKARMAAAYAEIPGATSAYIGKKDLSVKQECLIKRDDPEWAPRVIYAGNDVFNAVTGPASMVVMERLVEMTRTHKITFGEVKVEYAYKTTDVKLCDFLFDDPELKDTIEGDYSRNDREQRSRTALLYDAFLAKIKMPQWFRTLLLDLEHYTVVNHRYGFRAKLAFQLPTGTTSTTPRNSLYNTLMFAVSCRRQKRRARAVILGDDLLARINKRFDLDAWIRSVASFKMVLKAKAPRINGEATFLSRRIFAEVDRPCMVPLLGKMLVRFNVRSTTNQQVTDSQYMAGKALSYAYECRHVPFLSDLFMRRYEMEGDNDKVTPQDMTWFAKTSGLGREDLIEAIKHEPVKIDEWDFGAWCCEQYDLDLEDVRELFESIVLNPSCEMVDVPNLSKMQCDLG</sequence>